<keyword evidence="1" id="KW-0472">Membrane</keyword>
<keyword evidence="1" id="KW-0812">Transmembrane</keyword>
<keyword evidence="3" id="KW-1185">Reference proteome</keyword>
<organism evidence="2 3">
    <name type="scientific">Cyclotella cryptica</name>
    <dbReference type="NCBI Taxonomy" id="29204"/>
    <lineage>
        <taxon>Eukaryota</taxon>
        <taxon>Sar</taxon>
        <taxon>Stramenopiles</taxon>
        <taxon>Ochrophyta</taxon>
        <taxon>Bacillariophyta</taxon>
        <taxon>Coscinodiscophyceae</taxon>
        <taxon>Thalassiosirophycidae</taxon>
        <taxon>Stephanodiscales</taxon>
        <taxon>Stephanodiscaceae</taxon>
        <taxon>Cyclotella</taxon>
    </lineage>
</organism>
<dbReference type="NCBIfam" id="TIGR04312">
    <property type="entry name" value="choice_anch_B"/>
    <property type="match status" value="1"/>
</dbReference>
<evidence type="ECO:0000313" key="3">
    <source>
        <dbReference type="Proteomes" id="UP001516023"/>
    </source>
</evidence>
<dbReference type="PANTHER" id="PTHR38787:SF3">
    <property type="entry name" value="REGULATORY P DOMAIN-CONTAINING PROTEIN"/>
    <property type="match status" value="1"/>
</dbReference>
<evidence type="ECO:0000256" key="1">
    <source>
        <dbReference type="SAM" id="Phobius"/>
    </source>
</evidence>
<dbReference type="Gene3D" id="2.60.40.10">
    <property type="entry name" value="Immunoglobulins"/>
    <property type="match status" value="1"/>
</dbReference>
<sequence length="668" mass="73902">MVCIAREEHMQLYTSPRFRTKAMFPSLRHLWLATVAMTMLTFLPAFLSFIPIASAMNMSNMLMGQTLESFLSDLVSFGAMSVTQKDDILRMSTQFDPQYNPNLEELREVQNDVFSSEESKQALRSYLYDEIDTDFMEYETAEAIASVLSLGALYPRDSFHSGIFIDSPLTAVSDGPAGSSYTGNGNVERLGRSNVFGVGTNKEIYNGIWGYSVGSREYALQCHGYGLNILDVTDPSSIFRVQFVPMTGGGIWRDVVTNYDSIRGKTYAYVGAQGNQGDGKDPNLFVIDLSNLSGNEPHAVDENPAVVQNLGKTPEFTHTINAARGLLFLNTANSKEGCRVYDLVADPMNPRFLFKTGGSVGRDCHDSSVVTVGSRDLFIVSDGTGRYGIDEPCQRIWDITDVDQDWNTGDLPVIIGQTQQVSGIYAHSNWVSEDKRYLFSFDENNAVDITVHDISDPTQPTFIKTFQYSGNAEHDAIPHNGEIRGRYLYVAYYMAGLRIFDVSNPYQPYEVGKDETFRDPNGDGVFENPDITAKWNGAWNTYPYLSSGNVLVSDELHGLFVVKQTPPYGIPGRFFVTSQLDGSGYTVLSWTAATNARGYSVLRSNSSSTAPFTPIAEHLLEMSYIDQSAPSEIGFYRIVAINGEGNRASRIVSSNGTVVGSKASKRRQ</sequence>
<reference evidence="2 3" key="1">
    <citation type="journal article" date="2020" name="G3 (Bethesda)">
        <title>Improved Reference Genome for Cyclotella cryptica CCMP332, a Model for Cell Wall Morphogenesis, Salinity Adaptation, and Lipid Production in Diatoms (Bacillariophyta).</title>
        <authorList>
            <person name="Roberts W.R."/>
            <person name="Downey K.M."/>
            <person name="Ruck E.C."/>
            <person name="Traller J.C."/>
            <person name="Alverson A.J."/>
        </authorList>
    </citation>
    <scope>NUCLEOTIDE SEQUENCE [LARGE SCALE GENOMIC DNA]</scope>
    <source>
        <strain evidence="2 3">CCMP332</strain>
    </source>
</reference>
<accession>A0ABD3QYQ0</accession>
<proteinExistence type="predicted"/>
<dbReference type="PANTHER" id="PTHR38787">
    <property type="entry name" value="REGULATORY P DOMAIN-CONTAINING PROTEIN"/>
    <property type="match status" value="1"/>
</dbReference>
<name>A0ABD3QYQ0_9STRA</name>
<evidence type="ECO:0008006" key="4">
    <source>
        <dbReference type="Google" id="ProtNLM"/>
    </source>
</evidence>
<dbReference type="InterPro" id="IPR027589">
    <property type="entry name" value="Choice_anch_B"/>
</dbReference>
<comment type="caution">
    <text evidence="2">The sequence shown here is derived from an EMBL/GenBank/DDBJ whole genome shotgun (WGS) entry which is preliminary data.</text>
</comment>
<dbReference type="InterPro" id="IPR013783">
    <property type="entry name" value="Ig-like_fold"/>
</dbReference>
<dbReference type="InterPro" id="IPR013211">
    <property type="entry name" value="LVIVD"/>
</dbReference>
<evidence type="ECO:0000313" key="2">
    <source>
        <dbReference type="EMBL" id="KAL3805348.1"/>
    </source>
</evidence>
<keyword evidence="1" id="KW-1133">Transmembrane helix</keyword>
<dbReference type="Pfam" id="PF08309">
    <property type="entry name" value="LVIVD"/>
    <property type="match status" value="2"/>
</dbReference>
<protein>
    <recommendedName>
        <fullName evidence="4">Choice-of-anchor B family protein</fullName>
    </recommendedName>
</protein>
<dbReference type="Proteomes" id="UP001516023">
    <property type="component" value="Unassembled WGS sequence"/>
</dbReference>
<feature type="transmembrane region" description="Helical" evidence="1">
    <location>
        <begin position="30"/>
        <end position="53"/>
    </location>
</feature>
<dbReference type="AlphaFoldDB" id="A0ABD3QYQ0"/>
<dbReference type="EMBL" id="JABMIG020000003">
    <property type="protein sequence ID" value="KAL3805348.1"/>
    <property type="molecule type" value="Genomic_DNA"/>
</dbReference>
<gene>
    <name evidence="2" type="ORF">HJC23_009055</name>
</gene>